<evidence type="ECO:0000259" key="5">
    <source>
        <dbReference type="PROSITE" id="PS51668"/>
    </source>
</evidence>
<feature type="transmembrane region" description="Helical" evidence="4">
    <location>
        <begin position="18"/>
        <end position="37"/>
    </location>
</feature>
<feature type="region of interest" description="Disordered" evidence="3">
    <location>
        <begin position="44"/>
        <end position="66"/>
    </location>
</feature>
<protein>
    <recommendedName>
        <fullName evidence="5">TsaA-like domain-containing protein</fullName>
    </recommendedName>
</protein>
<keyword evidence="1" id="KW-0949">S-adenosyl-L-methionine</keyword>
<dbReference type="InterPro" id="IPR040372">
    <property type="entry name" value="YaeB-like"/>
</dbReference>
<keyword evidence="4" id="KW-0472">Membrane</keyword>
<dbReference type="Gene3D" id="3.30.2310.10">
    <property type="entry name" value="YaeB-like"/>
    <property type="match status" value="1"/>
</dbReference>
<dbReference type="PANTHER" id="PTHR12818">
    <property type="entry name" value="TRNA (ADENINE(37)-N6)-METHYLTRANSFERASE"/>
    <property type="match status" value="1"/>
</dbReference>
<proteinExistence type="inferred from homology"/>
<sequence length="371" mass="41319">MVASNNNYASNKDSTNTAVALTITSALCGLIATWATLRISNKRHEEEMEAESKEWERRRQEERKGRIRAEQKLRSLLNEKKNAPLKESNDIGNNNDADPYAMRLSTIGTIVSPYTKRMGTPRQGALVPSSRGFVQFNSSLSPEAVDGIAEYSHLWVIFQFHANTSLATSKKTKIRPPRGGGRKVGMLATRSPHRPNALGLSLVIIDRWEPSTRRLYIKALDLVHGTPVYDVKPYVHWDIPGNVYDTSLLKLPDWVENKEDVLPSVEFTDAAEASLLKFVEHNRLAPLYSSKDKTSLEAAKQTLLEILAQDPRTSHKGVSKNQRGSLSGSETYRILFGKIEIEFSVSEHGAKVIAVHPYHAESAGNSENASE</sequence>
<dbReference type="InterPro" id="IPR036414">
    <property type="entry name" value="YaeB_N_sf"/>
</dbReference>
<dbReference type="SUPFAM" id="SSF118196">
    <property type="entry name" value="YaeB-like"/>
    <property type="match status" value="1"/>
</dbReference>
<comment type="similarity">
    <text evidence="2">Belongs to the tRNA methyltransferase O family.</text>
</comment>
<keyword evidence="4" id="KW-0812">Transmembrane</keyword>
<gene>
    <name evidence="6" type="ORF">CYCCA115_LOCUS17422</name>
</gene>
<evidence type="ECO:0000313" key="7">
    <source>
        <dbReference type="Proteomes" id="UP001295423"/>
    </source>
</evidence>
<dbReference type="Proteomes" id="UP001295423">
    <property type="component" value="Unassembled WGS sequence"/>
</dbReference>
<keyword evidence="4" id="KW-1133">Transmembrane helix</keyword>
<dbReference type="InterPro" id="IPR036413">
    <property type="entry name" value="YaeB-like_sf"/>
</dbReference>
<dbReference type="AlphaFoldDB" id="A0AAD2PW33"/>
<evidence type="ECO:0000256" key="3">
    <source>
        <dbReference type="SAM" id="MobiDB-lite"/>
    </source>
</evidence>
<comment type="caution">
    <text evidence="6">The sequence shown here is derived from an EMBL/GenBank/DDBJ whole genome shotgun (WGS) entry which is preliminary data.</text>
</comment>
<dbReference type="Pfam" id="PF01980">
    <property type="entry name" value="TrmO_N"/>
    <property type="match status" value="1"/>
</dbReference>
<evidence type="ECO:0000256" key="2">
    <source>
        <dbReference type="ARBA" id="ARBA00033753"/>
    </source>
</evidence>
<dbReference type="InterPro" id="IPR023370">
    <property type="entry name" value="TrmO-like_N"/>
</dbReference>
<reference evidence="6" key="1">
    <citation type="submission" date="2023-08" db="EMBL/GenBank/DDBJ databases">
        <authorList>
            <person name="Audoor S."/>
            <person name="Bilcke G."/>
        </authorList>
    </citation>
    <scope>NUCLEOTIDE SEQUENCE</scope>
</reference>
<evidence type="ECO:0000256" key="1">
    <source>
        <dbReference type="ARBA" id="ARBA00022691"/>
    </source>
</evidence>
<organism evidence="6 7">
    <name type="scientific">Cylindrotheca closterium</name>
    <dbReference type="NCBI Taxonomy" id="2856"/>
    <lineage>
        <taxon>Eukaryota</taxon>
        <taxon>Sar</taxon>
        <taxon>Stramenopiles</taxon>
        <taxon>Ochrophyta</taxon>
        <taxon>Bacillariophyta</taxon>
        <taxon>Bacillariophyceae</taxon>
        <taxon>Bacillariophycidae</taxon>
        <taxon>Bacillariales</taxon>
        <taxon>Bacillariaceae</taxon>
        <taxon>Cylindrotheca</taxon>
    </lineage>
</organism>
<dbReference type="Gene3D" id="2.40.30.70">
    <property type="entry name" value="YaeB-like"/>
    <property type="match status" value="1"/>
</dbReference>
<dbReference type="PROSITE" id="PS51668">
    <property type="entry name" value="TSAA_2"/>
    <property type="match status" value="1"/>
</dbReference>
<keyword evidence="7" id="KW-1185">Reference proteome</keyword>
<dbReference type="PANTHER" id="PTHR12818:SF0">
    <property type="entry name" value="TRNA (ADENINE(37)-N6)-METHYLTRANSFERASE"/>
    <property type="match status" value="1"/>
</dbReference>
<feature type="domain" description="TsaA-like" evidence="5">
    <location>
        <begin position="104"/>
        <end position="243"/>
    </location>
</feature>
<accession>A0AAD2PW33</accession>
<feature type="region of interest" description="Disordered" evidence="3">
    <location>
        <begin position="169"/>
        <end position="188"/>
    </location>
</feature>
<dbReference type="NCBIfam" id="TIGR00104">
    <property type="entry name" value="tRNA_TsaA"/>
    <property type="match status" value="1"/>
</dbReference>
<name>A0AAD2PW33_9STRA</name>
<evidence type="ECO:0000256" key="4">
    <source>
        <dbReference type="SAM" id="Phobius"/>
    </source>
</evidence>
<dbReference type="EMBL" id="CAKOGP040001980">
    <property type="protein sequence ID" value="CAJ1958928.1"/>
    <property type="molecule type" value="Genomic_DNA"/>
</dbReference>
<dbReference type="CDD" id="cd09281">
    <property type="entry name" value="UPF0066"/>
    <property type="match status" value="1"/>
</dbReference>
<evidence type="ECO:0000313" key="6">
    <source>
        <dbReference type="EMBL" id="CAJ1958928.1"/>
    </source>
</evidence>